<dbReference type="EMBL" id="CAJVPZ010033759">
    <property type="protein sequence ID" value="CAG8745125.1"/>
    <property type="molecule type" value="Genomic_DNA"/>
</dbReference>
<sequence length="48" mass="5354">LTHKMTNKIPIKPVNMNKVTNNINLDSDEDSNNEGSIDSDNTVNEILI</sequence>
<gene>
    <name evidence="2" type="ORF">RFULGI_LOCUS13167</name>
</gene>
<evidence type="ECO:0000256" key="1">
    <source>
        <dbReference type="SAM" id="MobiDB-lite"/>
    </source>
</evidence>
<proteinExistence type="predicted"/>
<feature type="compositionally biased region" description="Polar residues" evidence="1">
    <location>
        <begin position="33"/>
        <end position="48"/>
    </location>
</feature>
<organism evidence="2 3">
    <name type="scientific">Racocetra fulgida</name>
    <dbReference type="NCBI Taxonomy" id="60492"/>
    <lineage>
        <taxon>Eukaryota</taxon>
        <taxon>Fungi</taxon>
        <taxon>Fungi incertae sedis</taxon>
        <taxon>Mucoromycota</taxon>
        <taxon>Glomeromycotina</taxon>
        <taxon>Glomeromycetes</taxon>
        <taxon>Diversisporales</taxon>
        <taxon>Gigasporaceae</taxon>
        <taxon>Racocetra</taxon>
    </lineage>
</organism>
<protein>
    <submittedName>
        <fullName evidence="2">4173_t:CDS:1</fullName>
    </submittedName>
</protein>
<name>A0A9N9ISL5_9GLOM</name>
<keyword evidence="3" id="KW-1185">Reference proteome</keyword>
<dbReference type="Proteomes" id="UP000789396">
    <property type="component" value="Unassembled WGS sequence"/>
</dbReference>
<comment type="caution">
    <text evidence="2">The sequence shown here is derived from an EMBL/GenBank/DDBJ whole genome shotgun (WGS) entry which is preliminary data.</text>
</comment>
<accession>A0A9N9ISL5</accession>
<dbReference type="AlphaFoldDB" id="A0A9N9ISL5"/>
<feature type="region of interest" description="Disordered" evidence="1">
    <location>
        <begin position="22"/>
        <end position="48"/>
    </location>
</feature>
<feature type="non-terminal residue" evidence="2">
    <location>
        <position position="1"/>
    </location>
</feature>
<reference evidence="2" key="1">
    <citation type="submission" date="2021-06" db="EMBL/GenBank/DDBJ databases">
        <authorList>
            <person name="Kallberg Y."/>
            <person name="Tangrot J."/>
            <person name="Rosling A."/>
        </authorList>
    </citation>
    <scope>NUCLEOTIDE SEQUENCE</scope>
    <source>
        <strain evidence="2">IN212</strain>
    </source>
</reference>
<evidence type="ECO:0000313" key="2">
    <source>
        <dbReference type="EMBL" id="CAG8745125.1"/>
    </source>
</evidence>
<evidence type="ECO:0000313" key="3">
    <source>
        <dbReference type="Proteomes" id="UP000789396"/>
    </source>
</evidence>